<accession>A0A4V3WC63</accession>
<organism evidence="1 2">
    <name type="scientific">Pseudothauera nasutitermitis</name>
    <dbReference type="NCBI Taxonomy" id="2565930"/>
    <lineage>
        <taxon>Bacteria</taxon>
        <taxon>Pseudomonadati</taxon>
        <taxon>Pseudomonadota</taxon>
        <taxon>Betaproteobacteria</taxon>
        <taxon>Rhodocyclales</taxon>
        <taxon>Zoogloeaceae</taxon>
        <taxon>Pseudothauera</taxon>
    </lineage>
</organism>
<sequence>MTQLSFEFPLPAGAVMASAPRRARTVRRPAVDTAVAMDEDLLPLSSAVTVLPTAMNIPSEHPASAAGAEDEPAEEGTVCEDRHWCRDGWTARVVESQDGDGWAVSMSQDGEHEPVLVCPWTMGRDKKNPKPLDQAAFLALVKSATEVLQRQQQQLRARLHKQIHVAGEDGEVTVTLDIVPDEYEPHALLRAHDADGGEIARTRVAADFSLSNTSARAWVAAGFRLSAQAFF</sequence>
<dbReference type="Proteomes" id="UP000308430">
    <property type="component" value="Unassembled WGS sequence"/>
</dbReference>
<evidence type="ECO:0000313" key="1">
    <source>
        <dbReference type="EMBL" id="THF65795.1"/>
    </source>
</evidence>
<protein>
    <submittedName>
        <fullName evidence="1">Uncharacterized protein</fullName>
    </submittedName>
</protein>
<comment type="caution">
    <text evidence="1">The sequence shown here is derived from an EMBL/GenBank/DDBJ whole genome shotgun (WGS) entry which is preliminary data.</text>
</comment>
<gene>
    <name evidence="1" type="ORF">E6C76_09625</name>
</gene>
<dbReference type="EMBL" id="SSOC01000003">
    <property type="protein sequence ID" value="THF65795.1"/>
    <property type="molecule type" value="Genomic_DNA"/>
</dbReference>
<proteinExistence type="predicted"/>
<evidence type="ECO:0000313" key="2">
    <source>
        <dbReference type="Proteomes" id="UP000308430"/>
    </source>
</evidence>
<name>A0A4V3WC63_9RHOO</name>
<dbReference type="OrthoDB" id="8896410at2"/>
<reference evidence="1 2" key="1">
    <citation type="submission" date="2019-04" db="EMBL/GenBank/DDBJ databases">
        <title>Azoarcus nasutitermitis sp. nov. isolated from termite nest.</title>
        <authorList>
            <person name="Lin S.-Y."/>
            <person name="Hameed A."/>
            <person name="Hsu Y.-H."/>
            <person name="Young C.-C."/>
        </authorList>
    </citation>
    <scope>NUCLEOTIDE SEQUENCE [LARGE SCALE GENOMIC DNA]</scope>
    <source>
        <strain evidence="1 2">CC-YHH838</strain>
    </source>
</reference>
<keyword evidence="2" id="KW-1185">Reference proteome</keyword>
<dbReference type="AlphaFoldDB" id="A0A4V3WC63"/>